<evidence type="ECO:0000313" key="1">
    <source>
        <dbReference type="EMBL" id="KAL1500141.1"/>
    </source>
</evidence>
<evidence type="ECO:0008006" key="4">
    <source>
        <dbReference type="Google" id="ProtNLM"/>
    </source>
</evidence>
<organism evidence="2 3">
    <name type="scientific">Prymnesium parvum</name>
    <name type="common">Toxic golden alga</name>
    <dbReference type="NCBI Taxonomy" id="97485"/>
    <lineage>
        <taxon>Eukaryota</taxon>
        <taxon>Haptista</taxon>
        <taxon>Haptophyta</taxon>
        <taxon>Prymnesiophyceae</taxon>
        <taxon>Prymnesiales</taxon>
        <taxon>Prymnesiaceae</taxon>
        <taxon>Prymnesium</taxon>
    </lineage>
</organism>
<gene>
    <name evidence="1" type="ORF">AB1Y20_012812</name>
    <name evidence="2" type="ORF">AB1Y20_012824</name>
</gene>
<dbReference type="Proteomes" id="UP001515480">
    <property type="component" value="Unassembled WGS sequence"/>
</dbReference>
<dbReference type="AlphaFoldDB" id="A0AB34IIZ1"/>
<proteinExistence type="predicted"/>
<sequence>MLEVKGLPPSLKLADRERPLEQKRPAQLSSMIDLARAILSDEIETRCFLQRSSNARMVQLYMSKQMDAKDILSPEHREREHDQSQGHEIQLWCKAVPWRSSLPRRRCGGGDTSTQNLGDAHDEAISEVDSWARLPSEAYADFFDDKTGLLNEFAMMWRFRHKFPIHFIVFKQTACHLPHEAFVEQVFSTAGFLSEQTQLDPEYLANLVMISRNKDAFKPTCDQVKEKYYQLFRGKGGEGMDVECV</sequence>
<evidence type="ECO:0000313" key="2">
    <source>
        <dbReference type="EMBL" id="KAL1500154.1"/>
    </source>
</evidence>
<comment type="caution">
    <text evidence="2">The sequence shown here is derived from an EMBL/GenBank/DDBJ whole genome shotgun (WGS) entry which is preliminary data.</text>
</comment>
<evidence type="ECO:0000313" key="3">
    <source>
        <dbReference type="Proteomes" id="UP001515480"/>
    </source>
</evidence>
<dbReference type="EMBL" id="JBGBPQ010000024">
    <property type="protein sequence ID" value="KAL1500154.1"/>
    <property type="molecule type" value="Genomic_DNA"/>
</dbReference>
<keyword evidence="3" id="KW-1185">Reference proteome</keyword>
<protein>
    <recommendedName>
        <fullName evidence="4">HAT C-terminal dimerisation domain-containing protein</fullName>
    </recommendedName>
</protein>
<accession>A0AB34IIZ1</accession>
<name>A0AB34IIZ1_PRYPA</name>
<dbReference type="EMBL" id="JBGBPQ010000024">
    <property type="protein sequence ID" value="KAL1500141.1"/>
    <property type="molecule type" value="Genomic_DNA"/>
</dbReference>
<reference evidence="2 3" key="1">
    <citation type="journal article" date="2024" name="Science">
        <title>Giant polyketide synthase enzymes in the biosynthesis of giant marine polyether toxins.</title>
        <authorList>
            <person name="Fallon T.R."/>
            <person name="Shende V.V."/>
            <person name="Wierzbicki I.H."/>
            <person name="Pendleton A.L."/>
            <person name="Watervoot N.F."/>
            <person name="Auber R.P."/>
            <person name="Gonzalez D.J."/>
            <person name="Wisecaver J.H."/>
            <person name="Moore B.S."/>
        </authorList>
    </citation>
    <scope>NUCLEOTIDE SEQUENCE [LARGE SCALE GENOMIC DNA]</scope>
    <source>
        <strain evidence="2 3">12B1</strain>
    </source>
</reference>